<dbReference type="PIRSF" id="PIRSF006404">
    <property type="entry name" value="UCP006404_Pept_M50_CBS"/>
    <property type="match status" value="1"/>
</dbReference>
<keyword evidence="8 14" id="KW-0378">Hydrolase</keyword>
<keyword evidence="4 14" id="KW-0645">Protease</keyword>
<keyword evidence="3 14" id="KW-1003">Cell membrane</keyword>
<evidence type="ECO:0000256" key="1">
    <source>
        <dbReference type="ARBA" id="ARBA00004651"/>
    </source>
</evidence>
<evidence type="ECO:0000256" key="14">
    <source>
        <dbReference type="PIRNR" id="PIRNR006404"/>
    </source>
</evidence>
<keyword evidence="20" id="KW-1185">Reference proteome</keyword>
<feature type="binding site" evidence="16">
    <location>
        <position position="59"/>
    </location>
    <ligand>
        <name>Zn(2+)</name>
        <dbReference type="ChEBI" id="CHEBI:29105"/>
        <note>catalytic</note>
    </ligand>
</feature>
<evidence type="ECO:0000256" key="10">
    <source>
        <dbReference type="ARBA" id="ARBA00022989"/>
    </source>
</evidence>
<feature type="transmembrane region" description="Helical" evidence="14">
    <location>
        <begin position="65"/>
        <end position="88"/>
    </location>
</feature>
<dbReference type="PANTHER" id="PTHR39188">
    <property type="entry name" value="MEMBRANE-ASSOCIATED ZINC METALLOPROTEASE M50B"/>
    <property type="match status" value="1"/>
</dbReference>
<dbReference type="InterPro" id="IPR016483">
    <property type="entry name" value="UCP006404_Pept_M50_CBS"/>
</dbReference>
<feature type="transmembrane region" description="Helical" evidence="14">
    <location>
        <begin position="141"/>
        <end position="161"/>
    </location>
</feature>
<evidence type="ECO:0000256" key="12">
    <source>
        <dbReference type="ARBA" id="ARBA00023122"/>
    </source>
</evidence>
<keyword evidence="5 14" id="KW-0812">Transmembrane</keyword>
<comment type="similarity">
    <text evidence="2 14">Belongs to the peptidase M50B family.</text>
</comment>
<dbReference type="Pfam" id="PF02163">
    <property type="entry name" value="Peptidase_M50"/>
    <property type="match status" value="2"/>
</dbReference>
<evidence type="ECO:0000256" key="6">
    <source>
        <dbReference type="ARBA" id="ARBA00022723"/>
    </source>
</evidence>
<dbReference type="InterPro" id="IPR000644">
    <property type="entry name" value="CBS_dom"/>
</dbReference>
<keyword evidence="9 14" id="KW-0862">Zinc</keyword>
<evidence type="ECO:0000256" key="3">
    <source>
        <dbReference type="ARBA" id="ARBA00022475"/>
    </source>
</evidence>
<evidence type="ECO:0000256" key="11">
    <source>
        <dbReference type="ARBA" id="ARBA00023049"/>
    </source>
</evidence>
<protein>
    <recommendedName>
        <fullName evidence="14">Zinc metalloprotease</fullName>
    </recommendedName>
</protein>
<gene>
    <name evidence="19" type="ORF">OCK74_20770</name>
</gene>
<dbReference type="InterPro" id="IPR008915">
    <property type="entry name" value="Peptidase_M50"/>
</dbReference>
<dbReference type="GO" id="GO:0006508">
    <property type="term" value="P:proteolysis"/>
    <property type="evidence" value="ECO:0007669"/>
    <property type="project" value="UniProtKB-KW"/>
</dbReference>
<sequence length="373" mass="42023">MRGSIKIATLKDIHVYIHWTFLLLVGWVLITSLIAGFTTMQFLWAIILLLGVIACILLHELGHVLIAAGYGIFSKSVIFLPIGGIGCIEKFPDSPKQELAISFAGPIVNILIAMSISAFLPSHVQFWGKDGFEGIVHKDNILSYLFVVNIFLAIFNLLPAFPLDGGRILRALLGFKFNYIKATALTTHVSKIIAWLLVAAGILLINPFIPIAGVFIIFLANTEENYLRINSLIKDIQLKDVLMYDYNSLDANMTVAEASNFILNNHSKYYILMEGAEPYGNIRRWEIIRAIADMNYNAKLKELKNKDLKFFDGNQTLEDVLGKMSADEEKIYPVLVNHQFSGIISFQHILEYLLIHQHKTTEYHRIRSLAGLL</sequence>
<feature type="domain" description="CBS" evidence="17">
    <location>
        <begin position="301"/>
        <end position="354"/>
    </location>
</feature>
<comment type="subcellular location">
    <subcellularLocation>
        <location evidence="1 14">Cell membrane</location>
        <topology evidence="1 14">Multi-pass membrane protein</topology>
    </subcellularLocation>
</comment>
<feature type="transmembrane region" description="Helical" evidence="14">
    <location>
        <begin position="16"/>
        <end position="35"/>
    </location>
</feature>
<organism evidence="19 20">
    <name type="scientific">Paraflavisolibacter caeni</name>
    <dbReference type="NCBI Taxonomy" id="2982496"/>
    <lineage>
        <taxon>Bacteria</taxon>
        <taxon>Pseudomonadati</taxon>
        <taxon>Bacteroidota</taxon>
        <taxon>Chitinophagia</taxon>
        <taxon>Chitinophagales</taxon>
        <taxon>Chitinophagaceae</taxon>
        <taxon>Paraflavisolibacter</taxon>
    </lineage>
</organism>
<dbReference type="PANTHER" id="PTHR39188:SF3">
    <property type="entry name" value="STAGE IV SPORULATION PROTEIN FB"/>
    <property type="match status" value="1"/>
</dbReference>
<proteinExistence type="inferred from homology"/>
<evidence type="ECO:0000313" key="20">
    <source>
        <dbReference type="Proteomes" id="UP001155483"/>
    </source>
</evidence>
<feature type="domain" description="Peptidase M50" evidence="18">
    <location>
        <begin position="48"/>
        <end position="120"/>
    </location>
</feature>
<dbReference type="EMBL" id="JAOTIF010000021">
    <property type="protein sequence ID" value="MCU7551567.1"/>
    <property type="molecule type" value="Genomic_DNA"/>
</dbReference>
<dbReference type="InterPro" id="IPR046342">
    <property type="entry name" value="CBS_dom_sf"/>
</dbReference>
<evidence type="ECO:0000256" key="9">
    <source>
        <dbReference type="ARBA" id="ARBA00022833"/>
    </source>
</evidence>
<keyword evidence="12" id="KW-0129">CBS domain</keyword>
<dbReference type="Proteomes" id="UP001155483">
    <property type="component" value="Unassembled WGS sequence"/>
</dbReference>
<keyword evidence="10 14" id="KW-1133">Transmembrane helix</keyword>
<reference evidence="19" key="1">
    <citation type="submission" date="2022-09" db="EMBL/GenBank/DDBJ databases">
        <authorList>
            <person name="Yuan C."/>
            <person name="Ke Z."/>
        </authorList>
    </citation>
    <scope>NUCLEOTIDE SEQUENCE</scope>
    <source>
        <strain evidence="19">LB-8</strain>
    </source>
</reference>
<evidence type="ECO:0000259" key="18">
    <source>
        <dbReference type="Pfam" id="PF02163"/>
    </source>
</evidence>
<evidence type="ECO:0000256" key="15">
    <source>
        <dbReference type="PIRSR" id="PIRSR006404-1"/>
    </source>
</evidence>
<feature type="binding site" evidence="16">
    <location>
        <position position="63"/>
    </location>
    <ligand>
        <name>Zn(2+)</name>
        <dbReference type="ChEBI" id="CHEBI:29105"/>
        <note>catalytic</note>
    </ligand>
</feature>
<feature type="binding site" evidence="16">
    <location>
        <position position="164"/>
    </location>
    <ligand>
        <name>Zn(2+)</name>
        <dbReference type="ChEBI" id="CHEBI:29105"/>
        <note>catalytic</note>
    </ligand>
</feature>
<evidence type="ECO:0000256" key="7">
    <source>
        <dbReference type="ARBA" id="ARBA00022737"/>
    </source>
</evidence>
<name>A0A9X2XZI0_9BACT</name>
<evidence type="ECO:0000313" key="19">
    <source>
        <dbReference type="EMBL" id="MCU7551567.1"/>
    </source>
</evidence>
<comment type="cofactor">
    <cofactor evidence="14 16">
        <name>Zn(2+)</name>
        <dbReference type="ChEBI" id="CHEBI:29105"/>
    </cofactor>
    <text evidence="14 16">Binds 1 zinc ion per subunit.</text>
</comment>
<dbReference type="SUPFAM" id="SSF54631">
    <property type="entry name" value="CBS-domain pair"/>
    <property type="match status" value="1"/>
</dbReference>
<evidence type="ECO:0000256" key="5">
    <source>
        <dbReference type="ARBA" id="ARBA00022692"/>
    </source>
</evidence>
<keyword evidence="6 14" id="KW-0479">Metal-binding</keyword>
<keyword evidence="13 14" id="KW-0472">Membrane</keyword>
<dbReference type="AlphaFoldDB" id="A0A9X2XZI0"/>
<evidence type="ECO:0000256" key="8">
    <source>
        <dbReference type="ARBA" id="ARBA00022801"/>
    </source>
</evidence>
<dbReference type="Gene3D" id="3.10.580.10">
    <property type="entry name" value="CBS-domain"/>
    <property type="match status" value="1"/>
</dbReference>
<evidence type="ECO:0000259" key="17">
    <source>
        <dbReference type="Pfam" id="PF00571"/>
    </source>
</evidence>
<evidence type="ECO:0000256" key="13">
    <source>
        <dbReference type="ARBA" id="ARBA00023136"/>
    </source>
</evidence>
<feature type="transmembrane region" description="Helical" evidence="14">
    <location>
        <begin position="42"/>
        <end position="59"/>
    </location>
</feature>
<accession>A0A9X2XZI0</accession>
<comment type="caution">
    <text evidence="19">The sequence shown here is derived from an EMBL/GenBank/DDBJ whole genome shotgun (WGS) entry which is preliminary data.</text>
</comment>
<feature type="active site" evidence="15">
    <location>
        <position position="60"/>
    </location>
</feature>
<dbReference type="RefSeq" id="WP_279299003.1">
    <property type="nucleotide sequence ID" value="NZ_JAOTIF010000021.1"/>
</dbReference>
<feature type="transmembrane region" description="Helical" evidence="14">
    <location>
        <begin position="192"/>
        <end position="220"/>
    </location>
</feature>
<keyword evidence="7" id="KW-0677">Repeat</keyword>
<reference evidence="19" key="2">
    <citation type="submission" date="2023-04" db="EMBL/GenBank/DDBJ databases">
        <title>Paracnuella aquatica gen. nov., sp. nov., a member of the family Chitinophagaceae isolated from a hot spring.</title>
        <authorList>
            <person name="Wang C."/>
        </authorList>
    </citation>
    <scope>NUCLEOTIDE SEQUENCE</scope>
    <source>
        <strain evidence="19">LB-8</strain>
    </source>
</reference>
<evidence type="ECO:0000256" key="4">
    <source>
        <dbReference type="ARBA" id="ARBA00022670"/>
    </source>
</evidence>
<dbReference type="Pfam" id="PF00571">
    <property type="entry name" value="CBS"/>
    <property type="match status" value="1"/>
</dbReference>
<dbReference type="GO" id="GO:0008237">
    <property type="term" value="F:metallopeptidase activity"/>
    <property type="evidence" value="ECO:0007669"/>
    <property type="project" value="UniProtKB-UniRule"/>
</dbReference>
<evidence type="ECO:0000256" key="16">
    <source>
        <dbReference type="PIRSR" id="PIRSR006404-2"/>
    </source>
</evidence>
<dbReference type="GO" id="GO:0046872">
    <property type="term" value="F:metal ion binding"/>
    <property type="evidence" value="ECO:0007669"/>
    <property type="project" value="UniProtKB-UniRule"/>
</dbReference>
<dbReference type="GO" id="GO:0005886">
    <property type="term" value="C:plasma membrane"/>
    <property type="evidence" value="ECO:0007669"/>
    <property type="project" value="UniProtKB-SubCell"/>
</dbReference>
<dbReference type="CDD" id="cd06161">
    <property type="entry name" value="S2P-M50_SpoIVFB"/>
    <property type="match status" value="1"/>
</dbReference>
<feature type="transmembrane region" description="Helical" evidence="14">
    <location>
        <begin position="100"/>
        <end position="121"/>
    </location>
</feature>
<evidence type="ECO:0000256" key="2">
    <source>
        <dbReference type="ARBA" id="ARBA00007931"/>
    </source>
</evidence>
<feature type="domain" description="Peptidase M50" evidence="18">
    <location>
        <begin position="140"/>
        <end position="192"/>
    </location>
</feature>
<keyword evidence="11 14" id="KW-0482">Metalloprotease</keyword>